<dbReference type="InterPro" id="IPR022409">
    <property type="entry name" value="PKD/Chitinase_dom"/>
</dbReference>
<evidence type="ECO:0000259" key="4">
    <source>
        <dbReference type="PROSITE" id="PS50093"/>
    </source>
</evidence>
<feature type="signal peptide" evidence="2">
    <location>
        <begin position="1"/>
        <end position="29"/>
    </location>
</feature>
<dbReference type="PANTHER" id="PTHR23282">
    <property type="entry name" value="APICAL ENDOSOMAL GLYCOPROTEIN PRECURSOR"/>
    <property type="match status" value="1"/>
</dbReference>
<dbReference type="SUPFAM" id="SSF49265">
    <property type="entry name" value="Fibronectin type III"/>
    <property type="match status" value="3"/>
</dbReference>
<dbReference type="RefSeq" id="WP_151693854.1">
    <property type="nucleotide sequence ID" value="NZ_BMGX01000001.1"/>
</dbReference>
<keyword evidence="7" id="KW-1185">Reference proteome</keyword>
<dbReference type="GO" id="GO:0004553">
    <property type="term" value="F:hydrolase activity, hydrolyzing O-glycosyl compounds"/>
    <property type="evidence" value="ECO:0007669"/>
    <property type="project" value="UniProtKB-ARBA"/>
</dbReference>
<dbReference type="Pfam" id="PF18962">
    <property type="entry name" value="Por_Secre_tail"/>
    <property type="match status" value="1"/>
</dbReference>
<dbReference type="InterPro" id="IPR035986">
    <property type="entry name" value="PKD_dom_sf"/>
</dbReference>
<dbReference type="PROSITE" id="PS50853">
    <property type="entry name" value="FN3"/>
    <property type="match status" value="4"/>
</dbReference>
<dbReference type="NCBIfam" id="TIGR04183">
    <property type="entry name" value="Por_Secre_tail"/>
    <property type="match status" value="1"/>
</dbReference>
<evidence type="ECO:0000256" key="2">
    <source>
        <dbReference type="SAM" id="SignalP"/>
    </source>
</evidence>
<dbReference type="CDD" id="cd00063">
    <property type="entry name" value="FN3"/>
    <property type="match status" value="1"/>
</dbReference>
<protein>
    <submittedName>
        <fullName evidence="6">T9SS type A sorting domain-containing protein</fullName>
    </submittedName>
</protein>
<dbReference type="GO" id="GO:0005975">
    <property type="term" value="P:carbohydrate metabolic process"/>
    <property type="evidence" value="ECO:0007669"/>
    <property type="project" value="UniProtKB-ARBA"/>
</dbReference>
<dbReference type="SUPFAM" id="SSF49299">
    <property type="entry name" value="PKD domain"/>
    <property type="match status" value="1"/>
</dbReference>
<dbReference type="InterPro" id="IPR000601">
    <property type="entry name" value="PKD_dom"/>
</dbReference>
<proteinExistence type="predicted"/>
<feature type="domain" description="Fibronectin type-III" evidence="5">
    <location>
        <begin position="793"/>
        <end position="883"/>
    </location>
</feature>
<organism evidence="6 7">
    <name type="scientific">Phaeocystidibacter marisrubri</name>
    <dbReference type="NCBI Taxonomy" id="1577780"/>
    <lineage>
        <taxon>Bacteria</taxon>
        <taxon>Pseudomonadati</taxon>
        <taxon>Bacteroidota</taxon>
        <taxon>Flavobacteriia</taxon>
        <taxon>Flavobacteriales</taxon>
        <taxon>Phaeocystidibacteraceae</taxon>
        <taxon>Phaeocystidibacter</taxon>
    </lineage>
</organism>
<evidence type="ECO:0000313" key="6">
    <source>
        <dbReference type="EMBL" id="KAB2816427.1"/>
    </source>
</evidence>
<reference evidence="6 7" key="1">
    <citation type="submission" date="2019-10" db="EMBL/GenBank/DDBJ databases">
        <title>Genome sequence of Phaeocystidibacter marisrubri JCM30614 (type strain).</title>
        <authorList>
            <person name="Bowman J.P."/>
        </authorList>
    </citation>
    <scope>NUCLEOTIDE SEQUENCE [LARGE SCALE GENOMIC DNA]</scope>
    <source>
        <strain evidence="6 7">JCM 30614</strain>
    </source>
</reference>
<dbReference type="InterPro" id="IPR036116">
    <property type="entry name" value="FN3_sf"/>
</dbReference>
<feature type="domain" description="Fibronectin type-III" evidence="5">
    <location>
        <begin position="514"/>
        <end position="607"/>
    </location>
</feature>
<evidence type="ECO:0000259" key="3">
    <source>
        <dbReference type="PROSITE" id="PS50060"/>
    </source>
</evidence>
<dbReference type="CDD" id="cd00146">
    <property type="entry name" value="PKD"/>
    <property type="match status" value="1"/>
</dbReference>
<dbReference type="PANTHER" id="PTHR23282:SF101">
    <property type="entry name" value="MAM DOMAIN-CONTAINING PROTEIN"/>
    <property type="match status" value="1"/>
</dbReference>
<dbReference type="InterPro" id="IPR013783">
    <property type="entry name" value="Ig-like_fold"/>
</dbReference>
<feature type="domain" description="PKD" evidence="4">
    <location>
        <begin position="1674"/>
        <end position="1752"/>
    </location>
</feature>
<dbReference type="Pfam" id="PF18911">
    <property type="entry name" value="PKD_4"/>
    <property type="match status" value="1"/>
</dbReference>
<dbReference type="InterPro" id="IPR003961">
    <property type="entry name" value="FN3_dom"/>
</dbReference>
<accession>A0A6L3ZG87</accession>
<sequence>MHKFKLVSRVWLVAMLGFLPALVSGQTYVAQYLDQGGYPGSLHSEYYTSSSNWDNLLPAGITTNQWSPEDTIPFNFVFHGTQVNTFRVSGNGLLTFLKNPGALPPNPANDSTPTIADANMLDSTVAAYWTAFNSNTQSTDRVITKTFGTAPNRQHWIKWYSYAWGANNGSADYLYMAIVLEESTNNIYVVGMYSDVDVRNVPCVVGVKVDASNAYEISNPSFPDLSSTTISNYDNYNFLYSSTTCIAPLFPVDSTSYYNSKVTASLFGTPTGIELQYGPQGFALGSGTTVTSTTNEVNISGLTPGTKYHYYLRSDCGGSYSAWSGPHTFKTLCVAGAAPFAESFDNNAIWDIDVSIDSCFYTLPVDGRFTWNADSNNTPTSSTGPDFAANPGGQYMFVESTYGSAGSKAYLQLPAVDASALTNPSLGFFYHMYGSGIGTLTAEYSTDTGATWTTAWTHSGAIQGSSTDGWLLANVTLPNSPFIVIRFVGERTSSGYGDMAIDEVTIDEAPSCAHPGLVSVEDALSANVLEVNWTNKVGTYRIEWGIKGFTQGTGTPNTALVTNDSTYTITGLFKNTEYDVYVYGDCTGSGNGLSFIGTPTTGQTLPSVPYLENFDGSWLPDSRWEEPTGTWEDTISFSSSFSGWGYDDWLNVIGSPNNSARLPVYSSSSSASQDDWLLTPLFDLGSGGNYQLTFRSALTETSGSNTSFMQSDDSLMVVINTDTSVVWSKNDMVFSVNSSNEPTAAGTVYRVNLSSYSGLIRVGFFLKSTVQNTAAYNFYIDDVRLSNIPACQSPANVNIPAITSSDVSATWDPVQGATQYIVYVTEHDSSIASSATITDTVTTDSAFISGLNPNREYDFYVTTICGTNLSSITGPVPFVTNCITVISAPFFENFDALPEGGSNNGRFENCMSSNSFSGFEWIVEESSGVNYSTGPAYDHTQFGTAGGNYIFTEASYGSKGDSVFLETQSIDVSTLTTPGLSFAYHMYGQDMGGLHVQVSNDAITWMPLYTIYGEQHGDDADPWNEVNLDLSTLGYDTLAIRFVGERGTGYRGDMAIDDIRVDEFTGCSFPVGFNVSQTGVLTADMTWNPVPNSTVDIAISATGDPNDSANTVYYSNQTSGSISVTMSYAQCSQFFIKSNCSNDSTSWIGGIEICTPCPPFYTAPYTANFETVQPAINSLTMLQNCWSFTAGDWKTEDALGRNENSSYTGPFYDNTNFGQVGGMYIFMEATNASEGDSSIVESPLIYTGGLSNDPMISFYYHMYGEETGKLYVGAKDANGSWNTVDSIIGEQQTAGGDPWRMRNSYLVGYSDTIMIRFIAVDGSSYTSDISLDDITVEEAPTCPTPIDLTYSNLTETTVDLGWNSYNSGATYIAEYGPVGFTHGNGSIGTISNNPGTLSGLTAGTCYDVYVREVCSVGDSSAWVGPVTFCTPFTCGVVANPVMPNDTVGCANTVVTLTGVNSNMVWENTDGDIIKTGSSISTDTLTGDTTLYARAYDEVHSYRFGPTTDISTSGYANYDNGEMITVMSPVRIDSVLLKTNGQRSGTIRFHRPLPTLNNNYSSNQLDSMLVLTQEVEYDLPSSGEFYVPVNVVLNPGQYFVNLSFDTIGTGSLFRSTSGAEYPYVFDNVMSIDSALGSTSIPTTRVYYLFDWNVTAVCTSPLDSTTVELVEEAVAAFTDNSASGSATAVDYSVFFDATTSSNAVSYDWNFGDGNTGTGDTLTHRYTQNGTYTVQLVVTGLCGDTDTVTTTLNIQGITIEESAFNGVIEAFPNPTSGVLNLHIELNESSEVSVQLNTMNGQVLDELILSKGTEWTEQMDLSGLPSGVYFITIQSASGFHVERIIRQ</sequence>
<feature type="domain" description="Fibronectin type-III" evidence="5">
    <location>
        <begin position="1344"/>
        <end position="1433"/>
    </location>
</feature>
<evidence type="ECO:0000313" key="7">
    <source>
        <dbReference type="Proteomes" id="UP000484164"/>
    </source>
</evidence>
<dbReference type="OrthoDB" id="975384at2"/>
<evidence type="ECO:0000259" key="5">
    <source>
        <dbReference type="PROSITE" id="PS50853"/>
    </source>
</evidence>
<dbReference type="EMBL" id="WBVQ01000002">
    <property type="protein sequence ID" value="KAB2816427.1"/>
    <property type="molecule type" value="Genomic_DNA"/>
</dbReference>
<dbReference type="InterPro" id="IPR051560">
    <property type="entry name" value="MAM_domain-containing"/>
</dbReference>
<dbReference type="InterPro" id="IPR000998">
    <property type="entry name" value="MAM_dom"/>
</dbReference>
<dbReference type="PROSITE" id="PS50060">
    <property type="entry name" value="MAM_2"/>
    <property type="match status" value="3"/>
</dbReference>
<gene>
    <name evidence="6" type="ORF">F8C82_12155</name>
</gene>
<dbReference type="SMART" id="SM00137">
    <property type="entry name" value="MAM"/>
    <property type="match status" value="2"/>
</dbReference>
<feature type="domain" description="Fibronectin type-III" evidence="5">
    <location>
        <begin position="247"/>
        <end position="334"/>
    </location>
</feature>
<keyword evidence="1 2" id="KW-0732">Signal</keyword>
<dbReference type="InterPro" id="IPR013320">
    <property type="entry name" value="ConA-like_dom_sf"/>
</dbReference>
<dbReference type="Gene3D" id="2.60.120.200">
    <property type="match status" value="3"/>
</dbReference>
<evidence type="ECO:0000256" key="1">
    <source>
        <dbReference type="ARBA" id="ARBA00022729"/>
    </source>
</evidence>
<comment type="caution">
    <text evidence="6">The sequence shown here is derived from an EMBL/GenBank/DDBJ whole genome shotgun (WGS) entry which is preliminary data.</text>
</comment>
<dbReference type="Pfam" id="PF00041">
    <property type="entry name" value="fn3"/>
    <property type="match status" value="1"/>
</dbReference>
<dbReference type="PROSITE" id="PS50093">
    <property type="entry name" value="PKD"/>
    <property type="match status" value="1"/>
</dbReference>
<dbReference type="SMART" id="SM00060">
    <property type="entry name" value="FN3"/>
    <property type="match status" value="4"/>
</dbReference>
<feature type="chain" id="PRO_5026762131" evidence="2">
    <location>
        <begin position="30"/>
        <end position="1843"/>
    </location>
</feature>
<name>A0A6L3ZG87_9FLAO</name>
<feature type="domain" description="MAM" evidence="3">
    <location>
        <begin position="1165"/>
        <end position="1344"/>
    </location>
</feature>
<dbReference type="SUPFAM" id="SSF49899">
    <property type="entry name" value="Concanavalin A-like lectins/glucanases"/>
    <property type="match status" value="3"/>
</dbReference>
<dbReference type="CDD" id="cd06263">
    <property type="entry name" value="MAM"/>
    <property type="match status" value="2"/>
</dbReference>
<dbReference type="Pfam" id="PF00629">
    <property type="entry name" value="MAM"/>
    <property type="match status" value="3"/>
</dbReference>
<dbReference type="InterPro" id="IPR026444">
    <property type="entry name" value="Secre_tail"/>
</dbReference>
<feature type="domain" description="MAM" evidence="3">
    <location>
        <begin position="340"/>
        <end position="514"/>
    </location>
</feature>
<dbReference type="Gene3D" id="2.60.40.10">
    <property type="entry name" value="Immunoglobulins"/>
    <property type="match status" value="5"/>
</dbReference>
<dbReference type="SMART" id="SM00089">
    <property type="entry name" value="PKD"/>
    <property type="match status" value="1"/>
</dbReference>
<dbReference type="GO" id="GO:0016020">
    <property type="term" value="C:membrane"/>
    <property type="evidence" value="ECO:0007669"/>
    <property type="project" value="InterPro"/>
</dbReference>
<dbReference type="Proteomes" id="UP000484164">
    <property type="component" value="Unassembled WGS sequence"/>
</dbReference>
<feature type="domain" description="MAM" evidence="3">
    <location>
        <begin position="891"/>
        <end position="1069"/>
    </location>
</feature>